<evidence type="ECO:0000256" key="4">
    <source>
        <dbReference type="PROSITE-ProRule" id="PRU00175"/>
    </source>
</evidence>
<feature type="region of interest" description="Disordered" evidence="5">
    <location>
        <begin position="1"/>
        <end position="178"/>
    </location>
</feature>
<feature type="compositionally biased region" description="Polar residues" evidence="5">
    <location>
        <begin position="51"/>
        <end position="62"/>
    </location>
</feature>
<proteinExistence type="predicted"/>
<dbReference type="InterPro" id="IPR001394">
    <property type="entry name" value="Peptidase_C19_UCH"/>
</dbReference>
<dbReference type="InterPro" id="IPR013083">
    <property type="entry name" value="Znf_RING/FYVE/PHD"/>
</dbReference>
<keyword evidence="4" id="KW-0479">Metal-binding</keyword>
<feature type="compositionally biased region" description="Low complexity" evidence="5">
    <location>
        <begin position="921"/>
        <end position="933"/>
    </location>
</feature>
<dbReference type="Pfam" id="PF13920">
    <property type="entry name" value="zf-C3HC4_3"/>
    <property type="match status" value="1"/>
</dbReference>
<evidence type="ECO:0000259" key="7">
    <source>
        <dbReference type="PROSITE" id="PS50144"/>
    </source>
</evidence>
<evidence type="ECO:0000256" key="5">
    <source>
        <dbReference type="SAM" id="MobiDB-lite"/>
    </source>
</evidence>
<dbReference type="Gene3D" id="2.20.110.10">
    <property type="entry name" value="Histone H3 K4-specific methyltransferase SET7/9 N-terminal domain"/>
    <property type="match status" value="1"/>
</dbReference>
<feature type="compositionally biased region" description="Polar residues" evidence="5">
    <location>
        <begin position="341"/>
        <end position="355"/>
    </location>
</feature>
<keyword evidence="9" id="KW-1185">Reference proteome</keyword>
<dbReference type="GO" id="GO:0005737">
    <property type="term" value="C:cytoplasm"/>
    <property type="evidence" value="ECO:0007669"/>
    <property type="project" value="UniProtKB-SubCell"/>
</dbReference>
<gene>
    <name evidence="8" type="ORF">PV04_01118</name>
</gene>
<keyword evidence="4" id="KW-0863">Zinc-finger</keyword>
<dbReference type="InterPro" id="IPR001841">
    <property type="entry name" value="Znf_RING"/>
</dbReference>
<dbReference type="SMART" id="SM00698">
    <property type="entry name" value="MORN"/>
    <property type="match status" value="3"/>
</dbReference>
<feature type="compositionally biased region" description="Pro residues" evidence="5">
    <location>
        <begin position="104"/>
        <end position="126"/>
    </location>
</feature>
<evidence type="ECO:0000256" key="1">
    <source>
        <dbReference type="ARBA" id="ARBA00004496"/>
    </source>
</evidence>
<comment type="subcellular location">
    <subcellularLocation>
        <location evidence="1">Cytoplasm</location>
    </subcellularLocation>
</comment>
<dbReference type="SUPFAM" id="SSF49599">
    <property type="entry name" value="TRAF domain-like"/>
    <property type="match status" value="1"/>
</dbReference>
<protein>
    <recommendedName>
        <fullName evidence="10">RING-type domain-containing protein</fullName>
    </recommendedName>
</protein>
<dbReference type="Gene3D" id="3.90.70.10">
    <property type="entry name" value="Cysteine proteinases"/>
    <property type="match status" value="1"/>
</dbReference>
<dbReference type="SUPFAM" id="SSF82185">
    <property type="entry name" value="Histone H3 K4-specific methyltransferase SET7/9 N-terminal domain"/>
    <property type="match status" value="1"/>
</dbReference>
<evidence type="ECO:0000256" key="2">
    <source>
        <dbReference type="ARBA" id="ARBA00022490"/>
    </source>
</evidence>
<evidence type="ECO:0000313" key="8">
    <source>
        <dbReference type="EMBL" id="KIW72961.1"/>
    </source>
</evidence>
<dbReference type="PROSITE" id="PS50089">
    <property type="entry name" value="ZF_RING_2"/>
    <property type="match status" value="1"/>
</dbReference>
<feature type="compositionally biased region" description="Polar residues" evidence="5">
    <location>
        <begin position="1"/>
        <end position="12"/>
    </location>
</feature>
<feature type="compositionally biased region" description="Basic and acidic residues" evidence="5">
    <location>
        <begin position="158"/>
        <end position="177"/>
    </location>
</feature>
<dbReference type="Pfam" id="PF00443">
    <property type="entry name" value="UCH"/>
    <property type="match status" value="1"/>
</dbReference>
<dbReference type="InterPro" id="IPR002083">
    <property type="entry name" value="MATH/TRAF_dom"/>
</dbReference>
<dbReference type="GO" id="GO:0016579">
    <property type="term" value="P:protein deubiquitination"/>
    <property type="evidence" value="ECO:0007669"/>
    <property type="project" value="InterPro"/>
</dbReference>
<dbReference type="PANTHER" id="PTHR43215">
    <property type="entry name" value="RADIAL SPOKE HEAD 1 HOMOLOG"/>
    <property type="match status" value="1"/>
</dbReference>
<dbReference type="GO" id="GO:0008270">
    <property type="term" value="F:zinc ion binding"/>
    <property type="evidence" value="ECO:0007669"/>
    <property type="project" value="UniProtKB-KW"/>
</dbReference>
<dbReference type="Proteomes" id="UP000054266">
    <property type="component" value="Unassembled WGS sequence"/>
</dbReference>
<feature type="region of interest" description="Disordered" evidence="5">
    <location>
        <begin position="904"/>
        <end position="946"/>
    </location>
</feature>
<evidence type="ECO:0000256" key="3">
    <source>
        <dbReference type="ARBA" id="ARBA00022737"/>
    </source>
</evidence>
<feature type="compositionally biased region" description="Pro residues" evidence="5">
    <location>
        <begin position="63"/>
        <end position="80"/>
    </location>
</feature>
<dbReference type="SUPFAM" id="SSF54001">
    <property type="entry name" value="Cysteine proteinases"/>
    <property type="match status" value="1"/>
</dbReference>
<reference evidence="8 9" key="1">
    <citation type="submission" date="2015-01" db="EMBL/GenBank/DDBJ databases">
        <title>The Genome Sequence of Capronia semiimmersa CBS27337.</title>
        <authorList>
            <consortium name="The Broad Institute Genomics Platform"/>
            <person name="Cuomo C."/>
            <person name="de Hoog S."/>
            <person name="Gorbushina A."/>
            <person name="Stielow B."/>
            <person name="Teixiera M."/>
            <person name="Abouelleil A."/>
            <person name="Chapman S.B."/>
            <person name="Priest M."/>
            <person name="Young S.K."/>
            <person name="Wortman J."/>
            <person name="Nusbaum C."/>
            <person name="Birren B."/>
        </authorList>
    </citation>
    <scope>NUCLEOTIDE SEQUENCE [LARGE SCALE GENOMIC DNA]</scope>
    <source>
        <strain evidence="8 9">CBS 27337</strain>
    </source>
</reference>
<dbReference type="Gene3D" id="3.30.40.10">
    <property type="entry name" value="Zinc/RING finger domain, C3HC4 (zinc finger)"/>
    <property type="match status" value="1"/>
</dbReference>
<dbReference type="InterPro" id="IPR003409">
    <property type="entry name" value="MORN"/>
</dbReference>
<dbReference type="Gene3D" id="2.60.210.10">
    <property type="entry name" value="Apoptosis, Tumor Necrosis Factor Receptor Associated Protein 2, Chain A"/>
    <property type="match status" value="1"/>
</dbReference>
<feature type="region of interest" description="Disordered" evidence="5">
    <location>
        <begin position="305"/>
        <end position="360"/>
    </location>
</feature>
<dbReference type="PANTHER" id="PTHR43215:SF14">
    <property type="entry name" value="RADIAL SPOKE HEAD 1 HOMOLOG"/>
    <property type="match status" value="1"/>
</dbReference>
<sequence>MSSSQNSASVLVQHSPPPPHTFTSPFNPEPEPQHLTQPSVVPEPIPHEPVRSNSPQPETGQPSPSPEMPDTPMVDAPPPASTESEPQPPSETEQDQAPVAGEEPQPPPEGDVPPEPAAVPAEPPAPVVTEIPSEDIEILPPPPDPRHDPPEWVLYDEDVSKPTPEEEEELKLRESRGTELSALDVPSVEKRIYSDVEDPDTRPVKKLRLSWIIKGVRGTKDKPNHARVMISPPALVDGTYWQIKFYPRGNRASSYSAYIRCSKKPPQPEREIRDSTFSVFEGPPDANFGPGAVPSQTLRLEPAATKIERSSSTSSATSSSSQKQDNPATPEAANQDESDAQNEQNEQAHEGQNAQESEEDWRVSAQLGVVMYNPEEPRTCAYTASEHQFSKHTDDWGWSNVVGPWRETHLRQHLQRAPLLQNDTIAIDAYIRIFEDSTKALWWRSSDGEPHWDAKALAGYFPMGTPPLYHSPAVAGMTAWLLLAPFRKILQSIDTGGWRRDSQIRPKPFIAQLQMILFLMRTMRKERENYVDLYPAIQALKELGEEYTDVKTFWEVFRRSIELELQGDDETLKEMSAIFDGPNGPMTVPPLSVENVLDIQQTLGRSLRDQNFQGTLPNFLPLMLARDKFDNTSREWKLLYDRVILNDELDLSEFIGDAEHAKYTLYGFMVHAGARNSGKFYAILRPNGPNTMWLAFEDGDGNQVFSYSRKHLETFEGLEGQALKDFNSIRSTAYMAMYIKTSCLGDYLPGNLEPYKLPRWLAPYLESSYREALDNFAEESPLAQSDEVQVEIYSDEGVSGGEGLLDIYNIKQQSRQKGLFHIIRSPQKSTYQDLKRQLARMLGLESPEPIRLFLMSYGAIGNYANAQLLAVNLKDSVGDKSTNGEPICLWMSVLKDKEDLEVFGEPDKPDVEATVERAQSRSDTSVSESVSNSTEEEDSAPDAEQASVQAAVVADLARTSTGEPLPSTVTVEINDPDTAMELDVTPPTAEESVSADVPHGHLIDAAAHENIVAQSAPRPATSGLSPAEEAVIAAVIAEDAEVMDIGESNSESTDPLGSQSSESSSQSSSPPPEREERPVDNVYGFIQVFDQEKQMFHLQGTFFAKTDDKVREFLQKRLGYGAEKNFAAWRRQSTVDGTILGADETFRDAGVTNGSIIVVYEPASEAQVKKLEKDGKFTNPRDLSKYLRAVDRRHPTQSKTTAEPIELAEFGTDYYKGPLVNGRCHGTYSLGISSSGNTYEGPLVCNVKSGKGGKMTYCNGDTYEGEWHEDERHGQGTFVEARTGNKYVGGFENGKRWGMGTTYWQVADEQADLCQICYGNEIDALFFDCGHVCACVECAKQCELCPICRKPVKQVVKMFRS</sequence>
<keyword evidence="2" id="KW-0963">Cytoplasm</keyword>
<keyword evidence="3" id="KW-0677">Repeat</keyword>
<feature type="domain" description="MATH" evidence="7">
    <location>
        <begin position="206"/>
        <end position="431"/>
    </location>
</feature>
<keyword evidence="4" id="KW-0862">Zinc</keyword>
<feature type="compositionally biased region" description="Low complexity" evidence="5">
    <location>
        <begin position="1058"/>
        <end position="1068"/>
    </location>
</feature>
<dbReference type="SUPFAM" id="SSF57850">
    <property type="entry name" value="RING/U-box"/>
    <property type="match status" value="1"/>
</dbReference>
<feature type="compositionally biased region" description="Polar residues" evidence="5">
    <location>
        <begin position="958"/>
        <end position="971"/>
    </location>
</feature>
<name>A0A0D2D5W7_9EURO</name>
<feature type="compositionally biased region" description="Basic and acidic residues" evidence="5">
    <location>
        <begin position="904"/>
        <end position="920"/>
    </location>
</feature>
<organism evidence="8 9">
    <name type="scientific">Phialophora macrospora</name>
    <dbReference type="NCBI Taxonomy" id="1851006"/>
    <lineage>
        <taxon>Eukaryota</taxon>
        <taxon>Fungi</taxon>
        <taxon>Dikarya</taxon>
        <taxon>Ascomycota</taxon>
        <taxon>Pezizomycotina</taxon>
        <taxon>Eurotiomycetes</taxon>
        <taxon>Chaetothyriomycetidae</taxon>
        <taxon>Chaetothyriales</taxon>
        <taxon>Herpotrichiellaceae</taxon>
        <taxon>Phialophora</taxon>
    </lineage>
</organism>
<feature type="region of interest" description="Disordered" evidence="5">
    <location>
        <begin position="1047"/>
        <end position="1079"/>
    </location>
</feature>
<evidence type="ECO:0000259" key="6">
    <source>
        <dbReference type="PROSITE" id="PS50089"/>
    </source>
</evidence>
<dbReference type="PROSITE" id="PS50144">
    <property type="entry name" value="MATH"/>
    <property type="match status" value="1"/>
</dbReference>
<dbReference type="STRING" id="5601.A0A0D2D5W7"/>
<dbReference type="InterPro" id="IPR008974">
    <property type="entry name" value="TRAF-like"/>
</dbReference>
<accession>A0A0D2D5W7</accession>
<feature type="region of interest" description="Disordered" evidence="5">
    <location>
        <begin position="958"/>
        <end position="994"/>
    </location>
</feature>
<evidence type="ECO:0008006" key="10">
    <source>
        <dbReference type="Google" id="ProtNLM"/>
    </source>
</evidence>
<dbReference type="EMBL" id="KN846956">
    <property type="protein sequence ID" value="KIW72961.1"/>
    <property type="molecule type" value="Genomic_DNA"/>
</dbReference>
<feature type="compositionally biased region" description="Low complexity" evidence="5">
    <location>
        <begin position="310"/>
        <end position="321"/>
    </location>
</feature>
<feature type="domain" description="RING-type" evidence="6">
    <location>
        <begin position="1314"/>
        <end position="1349"/>
    </location>
</feature>
<feature type="compositionally biased region" description="Polar residues" evidence="5">
    <location>
        <begin position="1047"/>
        <end position="1057"/>
    </location>
</feature>
<evidence type="ECO:0000313" key="9">
    <source>
        <dbReference type="Proteomes" id="UP000054266"/>
    </source>
</evidence>
<dbReference type="GO" id="GO:0004843">
    <property type="term" value="F:cysteine-type deubiquitinase activity"/>
    <property type="evidence" value="ECO:0007669"/>
    <property type="project" value="InterPro"/>
</dbReference>
<dbReference type="InterPro" id="IPR038765">
    <property type="entry name" value="Papain-like_cys_pep_sf"/>
</dbReference>